<gene>
    <name evidence="1" type="ORF">DAPPUDRAFT_238472</name>
</gene>
<dbReference type="Proteomes" id="UP000000305">
    <property type="component" value="Unassembled WGS sequence"/>
</dbReference>
<evidence type="ECO:0000313" key="1">
    <source>
        <dbReference type="EMBL" id="EFX84940.1"/>
    </source>
</evidence>
<proteinExistence type="predicted"/>
<dbReference type="InParanoid" id="E9G6H9"/>
<protein>
    <submittedName>
        <fullName evidence="1">Uncharacterized protein</fullName>
    </submittedName>
</protein>
<sequence>MYRDLLNTEPHFSHLLYACHPLVQTCAVNANNMHTTLRIDIRYCCRRYIRI</sequence>
<dbReference type="KEGG" id="dpx:DAPPUDRAFT_238472"/>
<keyword evidence="2" id="KW-1185">Reference proteome</keyword>
<dbReference type="PhylomeDB" id="E9G6H9"/>
<name>E9G6H9_DAPPU</name>
<dbReference type="AlphaFoldDB" id="E9G6H9"/>
<reference evidence="1 2" key="1">
    <citation type="journal article" date="2011" name="Science">
        <title>The ecoresponsive genome of Daphnia pulex.</title>
        <authorList>
            <person name="Colbourne J.K."/>
            <person name="Pfrender M.E."/>
            <person name="Gilbert D."/>
            <person name="Thomas W.K."/>
            <person name="Tucker A."/>
            <person name="Oakley T.H."/>
            <person name="Tokishita S."/>
            <person name="Aerts A."/>
            <person name="Arnold G.J."/>
            <person name="Basu M.K."/>
            <person name="Bauer D.J."/>
            <person name="Caceres C.E."/>
            <person name="Carmel L."/>
            <person name="Casola C."/>
            <person name="Choi J.H."/>
            <person name="Detter J.C."/>
            <person name="Dong Q."/>
            <person name="Dusheyko S."/>
            <person name="Eads B.D."/>
            <person name="Frohlich T."/>
            <person name="Geiler-Samerotte K.A."/>
            <person name="Gerlach D."/>
            <person name="Hatcher P."/>
            <person name="Jogdeo S."/>
            <person name="Krijgsveld J."/>
            <person name="Kriventseva E.V."/>
            <person name="Kultz D."/>
            <person name="Laforsch C."/>
            <person name="Lindquist E."/>
            <person name="Lopez J."/>
            <person name="Manak J.R."/>
            <person name="Muller J."/>
            <person name="Pangilinan J."/>
            <person name="Patwardhan R.P."/>
            <person name="Pitluck S."/>
            <person name="Pritham E.J."/>
            <person name="Rechtsteiner A."/>
            <person name="Rho M."/>
            <person name="Rogozin I.B."/>
            <person name="Sakarya O."/>
            <person name="Salamov A."/>
            <person name="Schaack S."/>
            <person name="Shapiro H."/>
            <person name="Shiga Y."/>
            <person name="Skalitzky C."/>
            <person name="Smith Z."/>
            <person name="Souvorov A."/>
            <person name="Sung W."/>
            <person name="Tang Z."/>
            <person name="Tsuchiya D."/>
            <person name="Tu H."/>
            <person name="Vos H."/>
            <person name="Wang M."/>
            <person name="Wolf Y.I."/>
            <person name="Yamagata H."/>
            <person name="Yamada T."/>
            <person name="Ye Y."/>
            <person name="Shaw J.R."/>
            <person name="Andrews J."/>
            <person name="Crease T.J."/>
            <person name="Tang H."/>
            <person name="Lucas S.M."/>
            <person name="Robertson H.M."/>
            <person name="Bork P."/>
            <person name="Koonin E.V."/>
            <person name="Zdobnov E.M."/>
            <person name="Grigoriev I.V."/>
            <person name="Lynch M."/>
            <person name="Boore J.L."/>
        </authorList>
    </citation>
    <scope>NUCLEOTIDE SEQUENCE [LARGE SCALE GENOMIC DNA]</scope>
</reference>
<organism evidence="1 2">
    <name type="scientific">Daphnia pulex</name>
    <name type="common">Water flea</name>
    <dbReference type="NCBI Taxonomy" id="6669"/>
    <lineage>
        <taxon>Eukaryota</taxon>
        <taxon>Metazoa</taxon>
        <taxon>Ecdysozoa</taxon>
        <taxon>Arthropoda</taxon>
        <taxon>Crustacea</taxon>
        <taxon>Branchiopoda</taxon>
        <taxon>Diplostraca</taxon>
        <taxon>Cladocera</taxon>
        <taxon>Anomopoda</taxon>
        <taxon>Daphniidae</taxon>
        <taxon>Daphnia</taxon>
    </lineage>
</organism>
<dbReference type="HOGENOM" id="CLU_3108475_0_0_1"/>
<accession>E9G6H9</accession>
<evidence type="ECO:0000313" key="2">
    <source>
        <dbReference type="Proteomes" id="UP000000305"/>
    </source>
</evidence>
<dbReference type="EMBL" id="GL732533">
    <property type="protein sequence ID" value="EFX84940.1"/>
    <property type="molecule type" value="Genomic_DNA"/>
</dbReference>